<dbReference type="InterPro" id="IPR001747">
    <property type="entry name" value="Vitellogenin_N"/>
</dbReference>
<evidence type="ECO:0000313" key="7">
    <source>
        <dbReference type="EMBL" id="KAB7500814.1"/>
    </source>
</evidence>
<reference evidence="7 8" key="1">
    <citation type="journal article" date="2019" name="PLoS Biol.">
        <title>Sex chromosomes control vertical transmission of feminizing Wolbachia symbionts in an isopod.</title>
        <authorList>
            <person name="Becking T."/>
            <person name="Chebbi M.A."/>
            <person name="Giraud I."/>
            <person name="Moumen B."/>
            <person name="Laverre T."/>
            <person name="Caubet Y."/>
            <person name="Peccoud J."/>
            <person name="Gilbert C."/>
            <person name="Cordaux R."/>
        </authorList>
    </citation>
    <scope>NUCLEOTIDE SEQUENCE [LARGE SCALE GENOMIC DNA]</scope>
    <source>
        <strain evidence="7">ANa2</strain>
        <tissue evidence="7">Whole body excluding digestive tract and cuticle</tissue>
    </source>
</reference>
<dbReference type="AlphaFoldDB" id="A0A5N5T2S6"/>
<dbReference type="SUPFAM" id="SSF48431">
    <property type="entry name" value="Lipovitellin-phosvitin complex, superhelical domain"/>
    <property type="match status" value="1"/>
</dbReference>
<evidence type="ECO:0000256" key="2">
    <source>
        <dbReference type="ARBA" id="ARBA00022761"/>
    </source>
</evidence>
<sequence length="612" mass="70965">LSNVTFTEFFIRFKTQEDEIFLNTLEQPFRANLRGSQPFSIEYEETEERWLSNVRKGIASVFKNEILKGNFETQDEKDSISSLFHEGHLVNIFSVEEETIFGICKVTYEIHEINKGLITPENEFFSSLKIDSNEDLWRVVRSVDFDKCNEKVILNINSLNEKKNKEQKPKYTRSSVSTYLLSGSPGHFDLYGVVVEGVMTYPLSFFDEQEAHSSTKQKLILIDQGPNEELPTLGPNLKQSTTWMYVVWSPFTQPKDSKPLPWIVYSDENVFNQPNKIYGSRPFTSDHISIVKVEILRYIRIAAKVLTDINYETDEKYLWGMDPDALNMVTYYFKMLSKEDIIKIFDHIYERKEKLEWRLVIDAAAASGSHNAFEAILDYISADKLKPYQIRNVFLTLGSSEGTLNITRILDYVLHVDLAENEAGVAVWLNFAHYLKEFCIHKTHNYIPIKELFNEDCALVTGRFIQNLRDVIYNETLTWERPFAVKVLEVLQIDTSFNILTPLFNGTNKAPNELKAMALRALKNSHPDRDRTQSLLRKPAMDLLKEVYSDFNQDFQVRAAALLSFISWQPSTKFWNKLAQNTWNDPSKDFSSFSSNLINLYANKKFPALEKQ</sequence>
<dbReference type="EMBL" id="SEYY01012561">
    <property type="protein sequence ID" value="KAB7500814.1"/>
    <property type="molecule type" value="Genomic_DNA"/>
</dbReference>
<evidence type="ECO:0000313" key="8">
    <source>
        <dbReference type="Proteomes" id="UP000326759"/>
    </source>
</evidence>
<evidence type="ECO:0000259" key="6">
    <source>
        <dbReference type="PROSITE" id="PS51211"/>
    </source>
</evidence>
<evidence type="ECO:0000256" key="1">
    <source>
        <dbReference type="ARBA" id="ARBA00022729"/>
    </source>
</evidence>
<dbReference type="Gene3D" id="2.30.230.10">
    <property type="entry name" value="Lipovitellin, beta-sheet shell regions, chain A"/>
    <property type="match status" value="1"/>
</dbReference>
<gene>
    <name evidence="7" type="primary">CLOT_3</name>
    <name evidence="7" type="ORF">Anas_13777</name>
</gene>
<dbReference type="GO" id="GO:0005319">
    <property type="term" value="F:lipid transporter activity"/>
    <property type="evidence" value="ECO:0007669"/>
    <property type="project" value="InterPro"/>
</dbReference>
<dbReference type="SMART" id="SM00638">
    <property type="entry name" value="LPD_N"/>
    <property type="match status" value="1"/>
</dbReference>
<protein>
    <submittedName>
        <fullName evidence="7">Hemolymph clottable protein</fullName>
    </submittedName>
</protein>
<dbReference type="PROSITE" id="PS51211">
    <property type="entry name" value="VITELLOGENIN"/>
    <property type="match status" value="1"/>
</dbReference>
<accession>A0A5N5T2S6</accession>
<feature type="domain" description="Vitellogenin" evidence="6">
    <location>
        <begin position="1"/>
        <end position="612"/>
    </location>
</feature>
<organism evidence="7 8">
    <name type="scientific">Armadillidium nasatum</name>
    <dbReference type="NCBI Taxonomy" id="96803"/>
    <lineage>
        <taxon>Eukaryota</taxon>
        <taxon>Metazoa</taxon>
        <taxon>Ecdysozoa</taxon>
        <taxon>Arthropoda</taxon>
        <taxon>Crustacea</taxon>
        <taxon>Multicrustacea</taxon>
        <taxon>Malacostraca</taxon>
        <taxon>Eumalacostraca</taxon>
        <taxon>Peracarida</taxon>
        <taxon>Isopoda</taxon>
        <taxon>Oniscidea</taxon>
        <taxon>Crinocheta</taxon>
        <taxon>Armadillidiidae</taxon>
        <taxon>Armadillidium</taxon>
    </lineage>
</organism>
<name>A0A5N5T2S6_9CRUS</name>
<dbReference type="Gene3D" id="1.25.10.20">
    <property type="entry name" value="Vitellinogen, superhelical"/>
    <property type="match status" value="1"/>
</dbReference>
<evidence type="ECO:0000256" key="3">
    <source>
        <dbReference type="ARBA" id="ARBA00023157"/>
    </source>
</evidence>
<dbReference type="PANTHER" id="PTHR23345:SF15">
    <property type="entry name" value="VITELLOGENIN 1-RELATED"/>
    <property type="match status" value="1"/>
</dbReference>
<proteinExistence type="predicted"/>
<dbReference type="OrthoDB" id="10311702at2759"/>
<keyword evidence="4" id="KW-0325">Glycoprotein</keyword>
<dbReference type="Pfam" id="PF01347">
    <property type="entry name" value="Vitellogenin_N"/>
    <property type="match status" value="1"/>
</dbReference>
<feature type="non-terminal residue" evidence="7">
    <location>
        <position position="1"/>
    </location>
</feature>
<keyword evidence="8" id="KW-1185">Reference proteome</keyword>
<evidence type="ECO:0000256" key="4">
    <source>
        <dbReference type="ARBA" id="ARBA00023180"/>
    </source>
</evidence>
<dbReference type="SUPFAM" id="SSF56968">
    <property type="entry name" value="Lipovitellin-phosvitin complex, beta-sheet shell regions"/>
    <property type="match status" value="1"/>
</dbReference>
<evidence type="ECO:0000256" key="5">
    <source>
        <dbReference type="PROSITE-ProRule" id="PRU00557"/>
    </source>
</evidence>
<keyword evidence="1" id="KW-0732">Signal</keyword>
<dbReference type="InterPro" id="IPR015816">
    <property type="entry name" value="Vitellinogen_b-sht_N"/>
</dbReference>
<dbReference type="InterPro" id="IPR050733">
    <property type="entry name" value="Vitellogenin/Apolipophorin"/>
</dbReference>
<dbReference type="InterPro" id="IPR015819">
    <property type="entry name" value="Lipid_transp_b-sht_shell"/>
</dbReference>
<comment type="caution">
    <text evidence="5">Lacks conserved residue(s) required for the propagation of feature annotation.</text>
</comment>
<comment type="caution">
    <text evidence="7">The sequence shown here is derived from an EMBL/GenBank/DDBJ whole genome shotgun (WGS) entry which is preliminary data.</text>
</comment>
<keyword evidence="3" id="KW-1015">Disulfide bond</keyword>
<dbReference type="InterPro" id="IPR011030">
    <property type="entry name" value="Lipovitellin_superhlx_dom"/>
</dbReference>
<dbReference type="Proteomes" id="UP000326759">
    <property type="component" value="Unassembled WGS sequence"/>
</dbReference>
<dbReference type="PANTHER" id="PTHR23345">
    <property type="entry name" value="VITELLOGENIN-RELATED"/>
    <property type="match status" value="1"/>
</dbReference>
<keyword evidence="2" id="KW-0758">Storage protein</keyword>